<dbReference type="InterPro" id="IPR021833">
    <property type="entry name" value="DUF3425"/>
</dbReference>
<feature type="compositionally biased region" description="Low complexity" evidence="1">
    <location>
        <begin position="282"/>
        <end position="291"/>
    </location>
</feature>
<dbReference type="AlphaFoldDB" id="A0A3D8RSM0"/>
<feature type="compositionally biased region" description="Polar residues" evidence="1">
    <location>
        <begin position="157"/>
        <end position="173"/>
    </location>
</feature>
<dbReference type="PANTHER" id="PTHR37012:SF2">
    <property type="entry name" value="BZIP DOMAIN-CONTAINING PROTEIN-RELATED"/>
    <property type="match status" value="1"/>
</dbReference>
<feature type="region of interest" description="Disordered" evidence="1">
    <location>
        <begin position="85"/>
        <end position="266"/>
    </location>
</feature>
<dbReference type="CDD" id="cd14688">
    <property type="entry name" value="bZIP_YAP"/>
    <property type="match status" value="1"/>
</dbReference>
<dbReference type="Gene3D" id="1.20.5.170">
    <property type="match status" value="1"/>
</dbReference>
<accession>A0A3D8RSM0</accession>
<evidence type="ECO:0008006" key="4">
    <source>
        <dbReference type="Google" id="ProtNLM"/>
    </source>
</evidence>
<evidence type="ECO:0000313" key="3">
    <source>
        <dbReference type="Proteomes" id="UP000256645"/>
    </source>
</evidence>
<gene>
    <name evidence="2" type="ORF">BP6252_05003</name>
</gene>
<dbReference type="Pfam" id="PF11905">
    <property type="entry name" value="DUF3425"/>
    <property type="match status" value="1"/>
</dbReference>
<feature type="compositionally biased region" description="Basic and acidic residues" evidence="1">
    <location>
        <begin position="26"/>
        <end position="38"/>
    </location>
</feature>
<comment type="caution">
    <text evidence="2">The sequence shown here is derived from an EMBL/GenBank/DDBJ whole genome shotgun (WGS) entry which is preliminary data.</text>
</comment>
<evidence type="ECO:0000256" key="1">
    <source>
        <dbReference type="SAM" id="MobiDB-lite"/>
    </source>
</evidence>
<dbReference type="OrthoDB" id="4161589at2759"/>
<organism evidence="2 3">
    <name type="scientific">Coleophoma cylindrospora</name>
    <dbReference type="NCBI Taxonomy" id="1849047"/>
    <lineage>
        <taxon>Eukaryota</taxon>
        <taxon>Fungi</taxon>
        <taxon>Dikarya</taxon>
        <taxon>Ascomycota</taxon>
        <taxon>Pezizomycotina</taxon>
        <taxon>Leotiomycetes</taxon>
        <taxon>Helotiales</taxon>
        <taxon>Dermateaceae</taxon>
        <taxon>Coleophoma</taxon>
    </lineage>
</organism>
<feature type="compositionally biased region" description="Low complexity" evidence="1">
    <location>
        <begin position="234"/>
        <end position="243"/>
    </location>
</feature>
<dbReference type="PANTHER" id="PTHR37012">
    <property type="entry name" value="B-ZIP TRANSCRIPTION FACTOR (EUROFUNG)-RELATED"/>
    <property type="match status" value="1"/>
</dbReference>
<reference evidence="2 3" key="1">
    <citation type="journal article" date="2018" name="IMA Fungus">
        <title>IMA Genome-F 9: Draft genome sequence of Annulohypoxylon stygium, Aspergillus mulundensis, Berkeleyomyces basicola (syn. Thielaviopsis basicola), Ceratocystis smalleyi, two Cercospora beticola strains, Coleophoma cylindrospora, Fusarium fracticaudum, Phialophora cf. hyalina, and Morchella septimelata.</title>
        <authorList>
            <person name="Wingfield B.D."/>
            <person name="Bills G.F."/>
            <person name="Dong Y."/>
            <person name="Huang W."/>
            <person name="Nel W.J."/>
            <person name="Swalarsk-Parry B.S."/>
            <person name="Vaghefi N."/>
            <person name="Wilken P.M."/>
            <person name="An Z."/>
            <person name="de Beer Z.W."/>
            <person name="De Vos L."/>
            <person name="Chen L."/>
            <person name="Duong T.A."/>
            <person name="Gao Y."/>
            <person name="Hammerbacher A."/>
            <person name="Kikkert J.R."/>
            <person name="Li Y."/>
            <person name="Li H."/>
            <person name="Li K."/>
            <person name="Li Q."/>
            <person name="Liu X."/>
            <person name="Ma X."/>
            <person name="Naidoo K."/>
            <person name="Pethybridge S.J."/>
            <person name="Sun J."/>
            <person name="Steenkamp E.T."/>
            <person name="van der Nest M.A."/>
            <person name="van Wyk S."/>
            <person name="Wingfield M.J."/>
            <person name="Xiong C."/>
            <person name="Yue Q."/>
            <person name="Zhang X."/>
        </authorList>
    </citation>
    <scope>NUCLEOTIDE SEQUENCE [LARGE SCALE GENOMIC DNA]</scope>
    <source>
        <strain evidence="2 3">BP6252</strain>
    </source>
</reference>
<feature type="region of interest" description="Disordered" evidence="1">
    <location>
        <begin position="279"/>
        <end position="298"/>
    </location>
</feature>
<proteinExistence type="predicted"/>
<dbReference type="Proteomes" id="UP000256645">
    <property type="component" value="Unassembled WGS sequence"/>
</dbReference>
<name>A0A3D8RSM0_9HELO</name>
<evidence type="ECO:0000313" key="2">
    <source>
        <dbReference type="EMBL" id="RDW76950.1"/>
    </source>
</evidence>
<keyword evidence="3" id="KW-1185">Reference proteome</keyword>
<feature type="region of interest" description="Disordered" evidence="1">
    <location>
        <begin position="1"/>
        <end position="38"/>
    </location>
</feature>
<feature type="compositionally biased region" description="Low complexity" evidence="1">
    <location>
        <begin position="105"/>
        <end position="118"/>
    </location>
</feature>
<protein>
    <recommendedName>
        <fullName evidence="4">BZIP domain-containing protein</fullName>
    </recommendedName>
</protein>
<dbReference type="EMBL" id="PDLM01000005">
    <property type="protein sequence ID" value="RDW76950.1"/>
    <property type="molecule type" value="Genomic_DNA"/>
</dbReference>
<sequence>MEDTTAAAKPVKKRVRKVSNMSQEQVRAKRDQDREAQRAFRERLKTRIQALEEELAAEKAKHNTELLTDTLASLQRENQELRDQLRRIHDITGSPAGAREREHAASSSANVLASVSQSDQTLSNASPADISQHGISSPQPGQRPLPSEETVSVDPISGNQLRHSPRQTRSSLPISHLLTPQRPPGQDSGSPLLPYPHQMRSPQSSGNHHQRADWLVPRTADAQELESHEKENSPHPSRSSHPSDLGHHMNWQDGVDEDNGMPLESRLDFRRPDNIALADAQESSSESSENSTWANPGAIDRTPRHAILPRHFAPTCPLDQILLNFLSSQRTRAVQGTPFELLLEPRLPSISGLIDPALKSTLRPTSRVMVDVVSTFTDTNLKEQLGFLYIMYSTMRWQVSPSLETFNEMPSWLHPTVMQVMVPHPAWIDNIPWPQVRDLLIQDPVKYSFVKFSEVYARSVSLEWPFDITDAFIPPGQYNTEYLLNPLFVKNVRRLECWSIQELFTARFPELAALMVA</sequence>